<evidence type="ECO:0000256" key="2">
    <source>
        <dbReference type="ARBA" id="ARBA00010663"/>
    </source>
</evidence>
<dbReference type="AlphaFoldDB" id="A0AAV2ZWW5"/>
<dbReference type="FunFam" id="1.20.1070.10:FF:000410">
    <property type="entry name" value="Olfactory receptor 1348"/>
    <property type="match status" value="1"/>
</dbReference>
<keyword evidence="9 11" id="KW-0675">Receptor</keyword>
<evidence type="ECO:0000313" key="14">
    <source>
        <dbReference type="EMBL" id="DBA18894.1"/>
    </source>
</evidence>
<evidence type="ECO:0000313" key="15">
    <source>
        <dbReference type="Proteomes" id="UP001181693"/>
    </source>
</evidence>
<evidence type="ECO:0000259" key="13">
    <source>
        <dbReference type="PROSITE" id="PS50262"/>
    </source>
</evidence>
<keyword evidence="7 11" id="KW-0297">G-protein coupled receptor</keyword>
<name>A0AAV2ZWW5_PYXAD</name>
<evidence type="ECO:0000256" key="6">
    <source>
        <dbReference type="ARBA" id="ARBA00022989"/>
    </source>
</evidence>
<dbReference type="PANTHER" id="PTHR26452">
    <property type="entry name" value="OLFACTORY RECEPTOR"/>
    <property type="match status" value="1"/>
</dbReference>
<dbReference type="Proteomes" id="UP001181693">
    <property type="component" value="Unassembled WGS sequence"/>
</dbReference>
<feature type="transmembrane region" description="Helical" evidence="12">
    <location>
        <begin position="95"/>
        <end position="118"/>
    </location>
</feature>
<keyword evidence="4 11" id="KW-0812">Transmembrane</keyword>
<dbReference type="EMBL" id="DYDO01000008">
    <property type="protein sequence ID" value="DBA18894.1"/>
    <property type="molecule type" value="Genomic_DNA"/>
</dbReference>
<evidence type="ECO:0000256" key="12">
    <source>
        <dbReference type="RuleBase" id="RU363047"/>
    </source>
</evidence>
<protein>
    <recommendedName>
        <fullName evidence="12">Olfactory receptor</fullName>
    </recommendedName>
</protein>
<feature type="transmembrane region" description="Helical" evidence="12">
    <location>
        <begin position="232"/>
        <end position="251"/>
    </location>
</feature>
<reference evidence="14" key="1">
    <citation type="thesis" date="2020" institute="ProQuest LLC" country="789 East Eisenhower Parkway, Ann Arbor, MI, USA">
        <title>Comparative Genomics and Chromosome Evolution.</title>
        <authorList>
            <person name="Mudd A.B."/>
        </authorList>
    </citation>
    <scope>NUCLEOTIDE SEQUENCE</scope>
    <source>
        <strain evidence="14">1538</strain>
        <tissue evidence="14">Blood</tissue>
    </source>
</reference>
<dbReference type="GO" id="GO:0005886">
    <property type="term" value="C:plasma membrane"/>
    <property type="evidence" value="ECO:0007669"/>
    <property type="project" value="UniProtKB-SubCell"/>
</dbReference>
<dbReference type="Gene3D" id="1.10.1220.70">
    <property type="match status" value="1"/>
</dbReference>
<sequence length="272" mass="31192">MMNQTVLKEFFLSGLSDPPVLQFPLFFSILLIYLLTLIWNLLIVSLIITNSHLHVPMYFFLGNLASLDFFYSSVTVPRMLFDLHTKSRKITKSACMTQVFFFLSFAASETFLLSVMSYDRYMAICHPLHYIKIMSCNVCVQLMSFVWCLSLIYSLIHTFYASKLTFCGSSHIIESFFCDLPQVLQISCITGTRSKVFSTCTPHLLVVVLYHGSAFLNYFQPNSSHHFTGNKGVSIFYTVILPFLNPLIYSLRNQGIRAAFRDVVRKIIPNAR</sequence>
<keyword evidence="5 12" id="KW-0552">Olfaction</keyword>
<feature type="domain" description="G-protein coupled receptors family 1 profile" evidence="13">
    <location>
        <begin position="39"/>
        <end position="272"/>
    </location>
</feature>
<evidence type="ECO:0000256" key="9">
    <source>
        <dbReference type="ARBA" id="ARBA00023170"/>
    </source>
</evidence>
<dbReference type="InterPro" id="IPR000276">
    <property type="entry name" value="GPCR_Rhodpsn"/>
</dbReference>
<dbReference type="InterPro" id="IPR017452">
    <property type="entry name" value="GPCR_Rhodpsn_7TM"/>
</dbReference>
<dbReference type="InterPro" id="IPR050516">
    <property type="entry name" value="Olfactory_GPCR"/>
</dbReference>
<evidence type="ECO:0000256" key="10">
    <source>
        <dbReference type="ARBA" id="ARBA00023224"/>
    </source>
</evidence>
<evidence type="ECO:0000256" key="7">
    <source>
        <dbReference type="ARBA" id="ARBA00023040"/>
    </source>
</evidence>
<accession>A0AAV2ZWW5</accession>
<dbReference type="PROSITE" id="PS50262">
    <property type="entry name" value="G_PROTEIN_RECEP_F1_2"/>
    <property type="match status" value="1"/>
</dbReference>
<evidence type="ECO:0000256" key="4">
    <source>
        <dbReference type="ARBA" id="ARBA00022692"/>
    </source>
</evidence>
<dbReference type="InterPro" id="IPR000725">
    <property type="entry name" value="Olfact_rcpt"/>
</dbReference>
<keyword evidence="8 12" id="KW-0472">Membrane</keyword>
<feature type="transmembrane region" description="Helical" evidence="12">
    <location>
        <begin position="130"/>
        <end position="156"/>
    </location>
</feature>
<organism evidence="14 15">
    <name type="scientific">Pyxicephalus adspersus</name>
    <name type="common">African bullfrog</name>
    <dbReference type="NCBI Taxonomy" id="30357"/>
    <lineage>
        <taxon>Eukaryota</taxon>
        <taxon>Metazoa</taxon>
        <taxon>Chordata</taxon>
        <taxon>Craniata</taxon>
        <taxon>Vertebrata</taxon>
        <taxon>Euteleostomi</taxon>
        <taxon>Amphibia</taxon>
        <taxon>Batrachia</taxon>
        <taxon>Anura</taxon>
        <taxon>Neobatrachia</taxon>
        <taxon>Ranoidea</taxon>
        <taxon>Pyxicephalidae</taxon>
        <taxon>Pyxicephalinae</taxon>
        <taxon>Pyxicephalus</taxon>
    </lineage>
</organism>
<evidence type="ECO:0000256" key="11">
    <source>
        <dbReference type="RuleBase" id="RU000688"/>
    </source>
</evidence>
<keyword evidence="15" id="KW-1185">Reference proteome</keyword>
<proteinExistence type="inferred from homology"/>
<dbReference type="PRINTS" id="PR00237">
    <property type="entry name" value="GPCRRHODOPSN"/>
</dbReference>
<dbReference type="FunFam" id="1.10.1220.70:FF:000001">
    <property type="entry name" value="Olfactory receptor"/>
    <property type="match status" value="1"/>
</dbReference>
<keyword evidence="10 11" id="KW-0807">Transducer</keyword>
<dbReference type="GO" id="GO:0004930">
    <property type="term" value="F:G protein-coupled receptor activity"/>
    <property type="evidence" value="ECO:0007669"/>
    <property type="project" value="UniProtKB-KW"/>
</dbReference>
<evidence type="ECO:0000256" key="8">
    <source>
        <dbReference type="ARBA" id="ARBA00023136"/>
    </source>
</evidence>
<evidence type="ECO:0000256" key="1">
    <source>
        <dbReference type="ARBA" id="ARBA00004651"/>
    </source>
</evidence>
<dbReference type="PRINTS" id="PR00245">
    <property type="entry name" value="OLFACTORYR"/>
</dbReference>
<comment type="subcellular location">
    <subcellularLocation>
        <location evidence="1 12">Cell membrane</location>
        <topology evidence="1 12">Multi-pass membrane protein</topology>
    </subcellularLocation>
</comment>
<dbReference type="Pfam" id="PF00001">
    <property type="entry name" value="7tm_1"/>
    <property type="match status" value="1"/>
</dbReference>
<keyword evidence="6 12" id="KW-1133">Transmembrane helix</keyword>
<feature type="transmembrane region" description="Helical" evidence="12">
    <location>
        <begin position="21"/>
        <end position="49"/>
    </location>
</feature>
<dbReference type="GO" id="GO:0004984">
    <property type="term" value="F:olfactory receptor activity"/>
    <property type="evidence" value="ECO:0007669"/>
    <property type="project" value="InterPro"/>
</dbReference>
<gene>
    <name evidence="14" type="ORF">GDO54_014787</name>
</gene>
<dbReference type="SUPFAM" id="SSF81321">
    <property type="entry name" value="Family A G protein-coupled receptor-like"/>
    <property type="match status" value="1"/>
</dbReference>
<dbReference type="PROSITE" id="PS00237">
    <property type="entry name" value="G_PROTEIN_RECEP_F1_1"/>
    <property type="match status" value="1"/>
</dbReference>
<keyword evidence="12" id="KW-0716">Sensory transduction</keyword>
<keyword evidence="3 12" id="KW-1003">Cell membrane</keyword>
<comment type="similarity">
    <text evidence="2 11">Belongs to the G-protein coupled receptor 1 family.</text>
</comment>
<evidence type="ECO:0000256" key="3">
    <source>
        <dbReference type="ARBA" id="ARBA00022475"/>
    </source>
</evidence>
<comment type="caution">
    <text evidence="14">The sequence shown here is derived from an EMBL/GenBank/DDBJ whole genome shotgun (WGS) entry which is preliminary data.</text>
</comment>
<dbReference type="Gene3D" id="1.20.1070.10">
    <property type="entry name" value="Rhodopsin 7-helix transmembrane proteins"/>
    <property type="match status" value="1"/>
</dbReference>
<evidence type="ECO:0000256" key="5">
    <source>
        <dbReference type="ARBA" id="ARBA00022725"/>
    </source>
</evidence>
<feature type="transmembrane region" description="Helical" evidence="12">
    <location>
        <begin position="55"/>
        <end position="74"/>
    </location>
</feature>